<comment type="caution">
    <text evidence="2">The sequence shown here is derived from an EMBL/GenBank/DDBJ whole genome shotgun (WGS) entry which is preliminary data.</text>
</comment>
<accession>A0AAV9ZUV1</accession>
<feature type="transmembrane region" description="Helical" evidence="1">
    <location>
        <begin position="66"/>
        <end position="85"/>
    </location>
</feature>
<dbReference type="AlphaFoldDB" id="A0AAV9ZUV1"/>
<name>A0AAV9ZUV1_9AGAR</name>
<keyword evidence="1" id="KW-1133">Transmembrane helix</keyword>
<reference evidence="2 3" key="1">
    <citation type="journal article" date="2024" name="J Genomics">
        <title>Draft genome sequencing and assembly of Favolaschia claudopus CIRM-BRFM 2984 isolated from oak limbs.</title>
        <authorList>
            <person name="Navarro D."/>
            <person name="Drula E."/>
            <person name="Chaduli D."/>
            <person name="Cazenave R."/>
            <person name="Ahrendt S."/>
            <person name="Wang J."/>
            <person name="Lipzen A."/>
            <person name="Daum C."/>
            <person name="Barry K."/>
            <person name="Grigoriev I.V."/>
            <person name="Favel A."/>
            <person name="Rosso M.N."/>
            <person name="Martin F."/>
        </authorList>
    </citation>
    <scope>NUCLEOTIDE SEQUENCE [LARGE SCALE GENOMIC DNA]</scope>
    <source>
        <strain evidence="2 3">CIRM-BRFM 2984</strain>
    </source>
</reference>
<keyword evidence="1" id="KW-0812">Transmembrane</keyword>
<keyword evidence="1" id="KW-0472">Membrane</keyword>
<organism evidence="2 3">
    <name type="scientific">Favolaschia claudopus</name>
    <dbReference type="NCBI Taxonomy" id="2862362"/>
    <lineage>
        <taxon>Eukaryota</taxon>
        <taxon>Fungi</taxon>
        <taxon>Dikarya</taxon>
        <taxon>Basidiomycota</taxon>
        <taxon>Agaricomycotina</taxon>
        <taxon>Agaricomycetes</taxon>
        <taxon>Agaricomycetidae</taxon>
        <taxon>Agaricales</taxon>
        <taxon>Marasmiineae</taxon>
        <taxon>Mycenaceae</taxon>
        <taxon>Favolaschia</taxon>
    </lineage>
</organism>
<dbReference type="EMBL" id="JAWWNJ010000107">
    <property type="protein sequence ID" value="KAK6992714.1"/>
    <property type="molecule type" value="Genomic_DNA"/>
</dbReference>
<protein>
    <submittedName>
        <fullName evidence="2">Uncharacterized protein</fullName>
    </submittedName>
</protein>
<proteinExistence type="predicted"/>
<dbReference type="Proteomes" id="UP001362999">
    <property type="component" value="Unassembled WGS sequence"/>
</dbReference>
<evidence type="ECO:0000256" key="1">
    <source>
        <dbReference type="SAM" id="Phobius"/>
    </source>
</evidence>
<keyword evidence="3" id="KW-1185">Reference proteome</keyword>
<sequence>MCAGTWGTFKTALQSLTLSEKSIPVQMSQLPRPNFAFVVGTMFMGAWGTSKMTICALIVNSSPKVNVLWSDFAFVVGTMLTGAWGTSRICPISQF</sequence>
<evidence type="ECO:0000313" key="2">
    <source>
        <dbReference type="EMBL" id="KAK6992714.1"/>
    </source>
</evidence>
<evidence type="ECO:0000313" key="3">
    <source>
        <dbReference type="Proteomes" id="UP001362999"/>
    </source>
</evidence>
<gene>
    <name evidence="2" type="ORF">R3P38DRAFT_139956</name>
</gene>
<feature type="transmembrane region" description="Helical" evidence="1">
    <location>
        <begin position="35"/>
        <end position="59"/>
    </location>
</feature>